<evidence type="ECO:0000259" key="4">
    <source>
        <dbReference type="PROSITE" id="PS50043"/>
    </source>
</evidence>
<keyword evidence="1" id="KW-0805">Transcription regulation</keyword>
<evidence type="ECO:0000313" key="5">
    <source>
        <dbReference type="EMBL" id="PND35208.1"/>
    </source>
</evidence>
<sequence length="264" mass="29461">MEETSNPLPAAAEPDRWVESAVMDLGGPMFHAALLLSLREGVAADHVSHVLYGHDGQVRYSSSASLLNQSLIEWTTNVYVDDGFYRRDPNYALLRDMACQPERHPDLIIRPESPEHISDTQYRRVLFERPGFASKISLIGARGDGISYVNLYFSRMHRPEVTELLRVRAPLLLALARRHHQLCGAHAEPARAANWACGLSWREIQVAELLRQGHTAKEVGRELGLSPTTVITYKNRIFKKNNVASLKEFLVKAPAAAGGIEKSS</sequence>
<keyword evidence="6" id="KW-1185">Reference proteome</keyword>
<comment type="caution">
    <text evidence="5">The sequence shown here is derived from an EMBL/GenBank/DDBJ whole genome shotgun (WGS) entry which is preliminary data.</text>
</comment>
<keyword evidence="2" id="KW-0238">DNA-binding</keyword>
<dbReference type="PROSITE" id="PS50043">
    <property type="entry name" value="HTH_LUXR_2"/>
    <property type="match status" value="1"/>
</dbReference>
<dbReference type="PANTHER" id="PTHR44688">
    <property type="entry name" value="DNA-BINDING TRANSCRIPTIONAL ACTIVATOR DEVR_DOSR"/>
    <property type="match status" value="1"/>
</dbReference>
<evidence type="ECO:0000256" key="1">
    <source>
        <dbReference type="ARBA" id="ARBA00023015"/>
    </source>
</evidence>
<dbReference type="InterPro" id="IPR000792">
    <property type="entry name" value="Tscrpt_reg_LuxR_C"/>
</dbReference>
<dbReference type="SMART" id="SM00421">
    <property type="entry name" value="HTH_LUXR"/>
    <property type="match status" value="1"/>
</dbReference>
<dbReference type="PANTHER" id="PTHR44688:SF16">
    <property type="entry name" value="DNA-BINDING TRANSCRIPTIONAL ACTIVATOR DEVR_DOSR"/>
    <property type="match status" value="1"/>
</dbReference>
<dbReference type="PROSITE" id="PS00622">
    <property type="entry name" value="HTH_LUXR_1"/>
    <property type="match status" value="1"/>
</dbReference>
<gene>
    <name evidence="5" type="ORF">C1I89_02100</name>
</gene>
<dbReference type="Proteomes" id="UP000235994">
    <property type="component" value="Unassembled WGS sequence"/>
</dbReference>
<keyword evidence="3" id="KW-0804">Transcription</keyword>
<dbReference type="GO" id="GO:0006355">
    <property type="term" value="P:regulation of DNA-templated transcription"/>
    <property type="evidence" value="ECO:0007669"/>
    <property type="project" value="InterPro"/>
</dbReference>
<dbReference type="AlphaFoldDB" id="A0A2N8KP32"/>
<feature type="domain" description="HTH luxR-type" evidence="4">
    <location>
        <begin position="191"/>
        <end position="257"/>
    </location>
</feature>
<evidence type="ECO:0000256" key="3">
    <source>
        <dbReference type="ARBA" id="ARBA00023163"/>
    </source>
</evidence>
<dbReference type="GO" id="GO:0003677">
    <property type="term" value="F:DNA binding"/>
    <property type="evidence" value="ECO:0007669"/>
    <property type="project" value="UniProtKB-KW"/>
</dbReference>
<dbReference type="SUPFAM" id="SSF46894">
    <property type="entry name" value="C-terminal effector domain of the bipartite response regulators"/>
    <property type="match status" value="1"/>
</dbReference>
<proteinExistence type="predicted"/>
<evidence type="ECO:0000256" key="2">
    <source>
        <dbReference type="ARBA" id="ARBA00023125"/>
    </source>
</evidence>
<dbReference type="RefSeq" id="WP_102771151.1">
    <property type="nucleotide sequence ID" value="NZ_POQS01000001.1"/>
</dbReference>
<dbReference type="InterPro" id="IPR016032">
    <property type="entry name" value="Sig_transdc_resp-reg_C-effctor"/>
</dbReference>
<dbReference type="PRINTS" id="PR00038">
    <property type="entry name" value="HTHLUXR"/>
</dbReference>
<dbReference type="InterPro" id="IPR036388">
    <property type="entry name" value="WH-like_DNA-bd_sf"/>
</dbReference>
<evidence type="ECO:0000313" key="6">
    <source>
        <dbReference type="Proteomes" id="UP000235994"/>
    </source>
</evidence>
<name>A0A2N8KP32_9BURK</name>
<protein>
    <submittedName>
        <fullName evidence="5">LuxR family transcriptional regulator</fullName>
    </submittedName>
</protein>
<dbReference type="EMBL" id="POQS01000001">
    <property type="protein sequence ID" value="PND35208.1"/>
    <property type="molecule type" value="Genomic_DNA"/>
</dbReference>
<reference evidence="5 6" key="1">
    <citation type="submission" date="2018-01" db="EMBL/GenBank/DDBJ databases">
        <title>The draft genome of an aniline degradation strain ANB-1.</title>
        <authorList>
            <person name="Zhang L."/>
            <person name="Jiang J."/>
        </authorList>
    </citation>
    <scope>NUCLEOTIDE SEQUENCE [LARGE SCALE GENOMIC DNA]</scope>
    <source>
        <strain evidence="5 6">ANB-1</strain>
    </source>
</reference>
<dbReference type="Gene3D" id="1.10.10.10">
    <property type="entry name" value="Winged helix-like DNA-binding domain superfamily/Winged helix DNA-binding domain"/>
    <property type="match status" value="1"/>
</dbReference>
<organism evidence="5 6">
    <name type="scientific">Achromobacter pulmonis</name>
    <dbReference type="NCBI Taxonomy" id="1389932"/>
    <lineage>
        <taxon>Bacteria</taxon>
        <taxon>Pseudomonadati</taxon>
        <taxon>Pseudomonadota</taxon>
        <taxon>Betaproteobacteria</taxon>
        <taxon>Burkholderiales</taxon>
        <taxon>Alcaligenaceae</taxon>
        <taxon>Achromobacter</taxon>
    </lineage>
</organism>
<dbReference type="Pfam" id="PF00196">
    <property type="entry name" value="GerE"/>
    <property type="match status" value="1"/>
</dbReference>
<accession>A0A2N8KP32</accession>